<dbReference type="Gene3D" id="3.40.50.11970">
    <property type="match status" value="1"/>
</dbReference>
<name>A0AA45C5R1_9BACT</name>
<accession>A0AA45C5R1</accession>
<dbReference type="PANTHER" id="PTHR37835:SF1">
    <property type="entry name" value="ALPHA-CLOSTRIPAIN"/>
    <property type="match status" value="1"/>
</dbReference>
<dbReference type="EMBL" id="QGGI01000014">
    <property type="protein sequence ID" value="PWJ89639.1"/>
    <property type="molecule type" value="Genomic_DNA"/>
</dbReference>
<proteinExistence type="predicted"/>
<dbReference type="AlphaFoldDB" id="A0AA45C5R1"/>
<protein>
    <submittedName>
        <fullName evidence="1">Cysteine peptidase C11 family protein</fullName>
    </submittedName>
</protein>
<dbReference type="PANTHER" id="PTHR37835">
    <property type="entry name" value="ALPHA-CLOSTRIPAIN"/>
    <property type="match status" value="1"/>
</dbReference>
<dbReference type="InterPro" id="IPR005077">
    <property type="entry name" value="Peptidase_C11"/>
</dbReference>
<gene>
    <name evidence="1" type="ORF">C7380_11442</name>
</gene>
<dbReference type="RefSeq" id="WP_109605400.1">
    <property type="nucleotide sequence ID" value="NZ_QGGI01000014.1"/>
</dbReference>
<dbReference type="Proteomes" id="UP000245921">
    <property type="component" value="Unassembled WGS sequence"/>
</dbReference>
<evidence type="ECO:0000313" key="2">
    <source>
        <dbReference type="Proteomes" id="UP000245921"/>
    </source>
</evidence>
<dbReference type="Pfam" id="PF03415">
    <property type="entry name" value="Peptidase_C11"/>
    <property type="match status" value="1"/>
</dbReference>
<reference evidence="1 2" key="1">
    <citation type="submission" date="2018-05" db="EMBL/GenBank/DDBJ databases">
        <title>Genomic Encyclopedia of Type Strains, Phase IV (KMG-IV): sequencing the most valuable type-strain genomes for metagenomic binning, comparative biology and taxonomic classification.</title>
        <authorList>
            <person name="Goeker M."/>
        </authorList>
    </citation>
    <scope>NUCLEOTIDE SEQUENCE [LARGE SCALE GENOMIC DNA]</scope>
    <source>
        <strain evidence="1 2">DSM 24906</strain>
    </source>
</reference>
<evidence type="ECO:0000313" key="1">
    <source>
        <dbReference type="EMBL" id="PWJ89639.1"/>
    </source>
</evidence>
<keyword evidence="2" id="KW-1185">Reference proteome</keyword>
<organism evidence="1 2">
    <name type="scientific">Oceanotoga teriensis</name>
    <dbReference type="NCBI Taxonomy" id="515440"/>
    <lineage>
        <taxon>Bacteria</taxon>
        <taxon>Thermotogati</taxon>
        <taxon>Thermotogota</taxon>
        <taxon>Thermotogae</taxon>
        <taxon>Petrotogales</taxon>
        <taxon>Petrotogaceae</taxon>
        <taxon>Oceanotoga</taxon>
    </lineage>
</organism>
<sequence length="444" mass="51187">MKKIIFFILIISTILLLNSCISKPKDGSLLKNKLIYGNFDKELIFSENISKITIDGQTIINQDKNNRIIISKDFFKNSDNSIKIKYETIYGRIYEENIPIIHPDLQIFFYAGGETSGGSLGNFIPNDIQEMKDGIIKSSKIISINIVADYNDSPDKIISINNVNGLISQTINFPQEYGLDEELKVSDPETLNFFMDELIDKNNSSKLFMILWNHGSGWIGEGTKRYHYLNNNYSSKSIIIEDNANYLRINELKNLLYLFNSKYNKIPDIIGFDACNMSMIEIIYELSDYTDYLVSSVNLIPGTGWNYKFLSKYDDNIDVLLQNLVQYYKETYENKDNIPYKTSLTALKTNGLKLELDNFFKNYVSSSSDKEFKTYYTFGNYNSIKNTDINQTGFKIEDYILSSYVEDNPNLSGIGLALKVPSSYKEDYEALTFYKNKLWNPVFE</sequence>
<comment type="caution">
    <text evidence="1">The sequence shown here is derived from an EMBL/GenBank/DDBJ whole genome shotgun (WGS) entry which is preliminary data.</text>
</comment>